<gene>
    <name evidence="3" type="ORF">B1812_16330</name>
</gene>
<accession>A0A1W6MXR7</accession>
<dbReference type="KEGG" id="mbry:B1812_16330"/>
<sequence>MSHASPVSISTVWRYPIKSMMGEELNAAAITASGVLGDRAFALIDEETGKVVSAKNPKKWPDFFSYRAAYASPPDASDLPPIWITLPSGSMLRSDDADVNTRLSAALSRAVRMRGTAPQSPSLEQYWPEHEGQENEVSQEGVAGDAPTGSFFDYAALHLLTTGTIDQLRALYPQGRFEVRRFRPNIVIDTNGEEGFVENEWVGKTVRIGATVRLQITDPCPRCVMPTLAQGDLPKDLGILHKGIIHNKVHVPFAGKALPSIGVYARVLSPGVIRRGDLLEVES</sequence>
<reference evidence="3 4" key="1">
    <citation type="submission" date="2017-02" db="EMBL/GenBank/DDBJ databases">
        <authorList>
            <person name="Peterson S.W."/>
        </authorList>
    </citation>
    <scope>NUCLEOTIDE SEQUENCE [LARGE SCALE GENOMIC DNA]</scope>
    <source>
        <strain evidence="3 4">S285</strain>
    </source>
</reference>
<evidence type="ECO:0000313" key="3">
    <source>
        <dbReference type="EMBL" id="ARN82390.1"/>
    </source>
</evidence>
<evidence type="ECO:0000256" key="1">
    <source>
        <dbReference type="SAM" id="MobiDB-lite"/>
    </source>
</evidence>
<name>A0A1W6MXR7_9HYPH</name>
<protein>
    <recommendedName>
        <fullName evidence="2">MOSC domain-containing protein</fullName>
    </recommendedName>
</protein>
<organism evidence="3 4">
    <name type="scientific">Methylocystis bryophila</name>
    <dbReference type="NCBI Taxonomy" id="655015"/>
    <lineage>
        <taxon>Bacteria</taxon>
        <taxon>Pseudomonadati</taxon>
        <taxon>Pseudomonadota</taxon>
        <taxon>Alphaproteobacteria</taxon>
        <taxon>Hyphomicrobiales</taxon>
        <taxon>Methylocystaceae</taxon>
        <taxon>Methylocystis</taxon>
    </lineage>
</organism>
<evidence type="ECO:0000313" key="4">
    <source>
        <dbReference type="Proteomes" id="UP000193978"/>
    </source>
</evidence>
<feature type="domain" description="MOSC" evidence="2">
    <location>
        <begin position="121"/>
        <end position="282"/>
    </location>
</feature>
<dbReference type="Pfam" id="PF03476">
    <property type="entry name" value="MOSC_N"/>
    <property type="match status" value="1"/>
</dbReference>
<dbReference type="Proteomes" id="UP000193978">
    <property type="component" value="Chromosome"/>
</dbReference>
<dbReference type="SUPFAM" id="SSF50800">
    <property type="entry name" value="PK beta-barrel domain-like"/>
    <property type="match status" value="1"/>
</dbReference>
<dbReference type="GO" id="GO:0030151">
    <property type="term" value="F:molybdenum ion binding"/>
    <property type="evidence" value="ECO:0007669"/>
    <property type="project" value="InterPro"/>
</dbReference>
<dbReference type="RefSeq" id="WP_085772516.1">
    <property type="nucleotide sequence ID" value="NZ_AP027149.1"/>
</dbReference>
<dbReference type="SUPFAM" id="SSF141673">
    <property type="entry name" value="MOSC N-terminal domain-like"/>
    <property type="match status" value="1"/>
</dbReference>
<dbReference type="EMBL" id="CP019948">
    <property type="protein sequence ID" value="ARN82390.1"/>
    <property type="molecule type" value="Genomic_DNA"/>
</dbReference>
<dbReference type="AlphaFoldDB" id="A0A1W6MXR7"/>
<dbReference type="Pfam" id="PF03473">
    <property type="entry name" value="MOSC"/>
    <property type="match status" value="1"/>
</dbReference>
<keyword evidence="4" id="KW-1185">Reference proteome</keyword>
<dbReference type="InterPro" id="IPR011037">
    <property type="entry name" value="Pyrv_Knase-like_insert_dom_sf"/>
</dbReference>
<dbReference type="PROSITE" id="PS51340">
    <property type="entry name" value="MOSC"/>
    <property type="match status" value="1"/>
</dbReference>
<dbReference type="InterPro" id="IPR005302">
    <property type="entry name" value="MoCF_Sase_C"/>
</dbReference>
<feature type="region of interest" description="Disordered" evidence="1">
    <location>
        <begin position="114"/>
        <end position="143"/>
    </location>
</feature>
<evidence type="ECO:0000259" key="2">
    <source>
        <dbReference type="PROSITE" id="PS51340"/>
    </source>
</evidence>
<dbReference type="OrthoDB" id="581532at2"/>
<dbReference type="GO" id="GO:0030170">
    <property type="term" value="F:pyridoxal phosphate binding"/>
    <property type="evidence" value="ECO:0007669"/>
    <property type="project" value="InterPro"/>
</dbReference>
<dbReference type="Gene3D" id="2.40.33.20">
    <property type="entry name" value="PK beta-barrel domain-like"/>
    <property type="match status" value="1"/>
</dbReference>
<dbReference type="InterPro" id="IPR005303">
    <property type="entry name" value="MOCOS_middle"/>
</dbReference>
<dbReference type="STRING" id="655015.B1812_16330"/>
<proteinExistence type="predicted"/>
<dbReference type="GO" id="GO:0003824">
    <property type="term" value="F:catalytic activity"/>
    <property type="evidence" value="ECO:0007669"/>
    <property type="project" value="InterPro"/>
</dbReference>